<dbReference type="KEGG" id="csx:CSING_11780"/>
<comment type="similarity">
    <text evidence="7">Belongs to the glycosyltransferase 87 family.</text>
</comment>
<dbReference type="Pfam" id="PF09594">
    <property type="entry name" value="GT87"/>
    <property type="match status" value="1"/>
</dbReference>
<feature type="transmembrane region" description="Helical" evidence="8">
    <location>
        <begin position="336"/>
        <end position="359"/>
    </location>
</feature>
<dbReference type="InterPro" id="IPR018584">
    <property type="entry name" value="GT87"/>
</dbReference>
<feature type="transmembrane region" description="Helical" evidence="8">
    <location>
        <begin position="117"/>
        <end position="135"/>
    </location>
</feature>
<feature type="transmembrane region" description="Helical" evidence="8">
    <location>
        <begin position="257"/>
        <end position="278"/>
    </location>
</feature>
<dbReference type="AlphaFoldDB" id="A0A0B6F742"/>
<evidence type="ECO:0000256" key="5">
    <source>
        <dbReference type="ARBA" id="ARBA00022989"/>
    </source>
</evidence>
<evidence type="ECO:0000256" key="2">
    <source>
        <dbReference type="ARBA" id="ARBA00022475"/>
    </source>
</evidence>
<keyword evidence="4 8" id="KW-0812">Transmembrane</keyword>
<feature type="transmembrane region" description="Helical" evidence="8">
    <location>
        <begin position="92"/>
        <end position="110"/>
    </location>
</feature>
<comment type="subcellular location">
    <subcellularLocation>
        <location evidence="1">Cell membrane</location>
        <topology evidence="1">Multi-pass membrane protein</topology>
    </subcellularLocation>
</comment>
<dbReference type="HOGENOM" id="CLU_034641_0_0_11"/>
<dbReference type="STRING" id="161899.CSING_11780"/>
<evidence type="ECO:0000256" key="4">
    <source>
        <dbReference type="ARBA" id="ARBA00022692"/>
    </source>
</evidence>
<evidence type="ECO:0008006" key="11">
    <source>
        <dbReference type="Google" id="ProtNLM"/>
    </source>
</evidence>
<keyword evidence="2" id="KW-1003">Cell membrane</keyword>
<proteinExistence type="inferred from homology"/>
<keyword evidence="9" id="KW-0328">Glycosyltransferase</keyword>
<gene>
    <name evidence="9" type="ORF">CSING_11780</name>
</gene>
<accession>A0A0B6F742</accession>
<reference evidence="9 10" key="1">
    <citation type="journal article" date="2015" name="Genome Announc.">
        <title>Complete Genome Sequence and Annotation of Corynebacterium singulare DSM 44357, Isolated from a Human Semen Specimen.</title>
        <authorList>
            <person name="Merten M."/>
            <person name="Brinkrolf K."/>
            <person name="Albersmeier A."/>
            <person name="Kutter Y."/>
            <person name="Ruckert C."/>
            <person name="Tauch A."/>
        </authorList>
    </citation>
    <scope>NUCLEOTIDE SEQUENCE [LARGE SCALE GENOMIC DNA]</scope>
    <source>
        <strain evidence="9">IBS B52218</strain>
    </source>
</reference>
<feature type="transmembrane region" description="Helical" evidence="8">
    <location>
        <begin position="308"/>
        <end position="324"/>
    </location>
</feature>
<feature type="transmembrane region" description="Helical" evidence="8">
    <location>
        <begin position="194"/>
        <end position="215"/>
    </location>
</feature>
<protein>
    <recommendedName>
        <fullName evidence="11">DUF2029 domain-containing protein</fullName>
    </recommendedName>
</protein>
<evidence type="ECO:0000256" key="6">
    <source>
        <dbReference type="ARBA" id="ARBA00023136"/>
    </source>
</evidence>
<dbReference type="RefSeq" id="WP_042532422.1">
    <property type="nucleotide sequence ID" value="NZ_CP010827.1"/>
</dbReference>
<dbReference type="EMBL" id="CP010827">
    <property type="protein sequence ID" value="AJI79851.1"/>
    <property type="molecule type" value="Genomic_DNA"/>
</dbReference>
<feature type="transmembrane region" description="Helical" evidence="8">
    <location>
        <begin position="7"/>
        <end position="26"/>
    </location>
</feature>
<dbReference type="GO" id="GO:0005886">
    <property type="term" value="C:plasma membrane"/>
    <property type="evidence" value="ECO:0007669"/>
    <property type="project" value="UniProtKB-SubCell"/>
</dbReference>
<evidence type="ECO:0000313" key="9">
    <source>
        <dbReference type="EMBL" id="AJI79851.1"/>
    </source>
</evidence>
<organism evidence="9 10">
    <name type="scientific">Corynebacterium singulare</name>
    <dbReference type="NCBI Taxonomy" id="161899"/>
    <lineage>
        <taxon>Bacteria</taxon>
        <taxon>Bacillati</taxon>
        <taxon>Actinomycetota</taxon>
        <taxon>Actinomycetes</taxon>
        <taxon>Mycobacteriales</taxon>
        <taxon>Corynebacteriaceae</taxon>
        <taxon>Corynebacterium</taxon>
    </lineage>
</organism>
<name>A0A0B6F742_9CORY</name>
<evidence type="ECO:0000256" key="8">
    <source>
        <dbReference type="SAM" id="Phobius"/>
    </source>
</evidence>
<dbReference type="GO" id="GO:0016758">
    <property type="term" value="F:hexosyltransferase activity"/>
    <property type="evidence" value="ECO:0007669"/>
    <property type="project" value="InterPro"/>
</dbReference>
<dbReference type="OrthoDB" id="9774600at2"/>
<evidence type="ECO:0000256" key="7">
    <source>
        <dbReference type="ARBA" id="ARBA00024033"/>
    </source>
</evidence>
<dbReference type="Proteomes" id="UP000031890">
    <property type="component" value="Chromosome"/>
</dbReference>
<evidence type="ECO:0000256" key="1">
    <source>
        <dbReference type="ARBA" id="ARBA00004651"/>
    </source>
</evidence>
<keyword evidence="6 8" id="KW-0472">Membrane</keyword>
<keyword evidence="3 9" id="KW-0808">Transferase</keyword>
<feature type="transmembrane region" description="Helical" evidence="8">
    <location>
        <begin position="379"/>
        <end position="397"/>
    </location>
</feature>
<feature type="transmembrane region" description="Helical" evidence="8">
    <location>
        <begin position="285"/>
        <end position="302"/>
    </location>
</feature>
<sequence length="412" mass="45043">MKKLQGIPTLCTVLALGIAVMVYRIIQFDGHKAFTYILPFDLAIYRMAGADLNAGGLLYDAPYIYEFPFTYPPFAGILFQVLPFFSEGALTILWPALMFLAVLAIVVMIFRERGIKLSPAAIVVAVLLTALTPANESMHGSLYYGQINVFLMLLVALDFLPMKRRLPGVGIGLAAGIKLTPAYMGLALLFEKRWWAAVGSIVTFLVTVVLGFIFVPDALDFWTDAMFNSSRVGEHANPGAKSLRSLMFRVLGIDGGMWWLLAVLAVFVLTCLALRTAYKRGNRTAAFALTGLSTCLVSPFSWYHHFVWTIPFAVLVFVTVNQAVGARVSGKFGEQLAGLAALAALVVVSLPFMSVPVWFTMSSANLDTLESFQPWATSLWTLSCVLFIAAYALWGFIAPRYKAGTAVPASKQ</sequence>
<evidence type="ECO:0000256" key="3">
    <source>
        <dbReference type="ARBA" id="ARBA00022679"/>
    </source>
</evidence>
<keyword evidence="5 8" id="KW-1133">Transmembrane helix</keyword>
<evidence type="ECO:0000313" key="10">
    <source>
        <dbReference type="Proteomes" id="UP000031890"/>
    </source>
</evidence>